<proteinExistence type="predicted"/>
<dbReference type="EMBL" id="JADFTS010000003">
    <property type="protein sequence ID" value="KAF9616572.1"/>
    <property type="molecule type" value="Genomic_DNA"/>
</dbReference>
<keyword evidence="3" id="KW-1185">Reference proteome</keyword>
<gene>
    <name evidence="2" type="ORF">IFM89_030339</name>
</gene>
<feature type="compositionally biased region" description="Basic and acidic residues" evidence="1">
    <location>
        <begin position="14"/>
        <end position="25"/>
    </location>
</feature>
<dbReference type="GO" id="GO:0003723">
    <property type="term" value="F:RNA binding"/>
    <property type="evidence" value="ECO:0007669"/>
    <property type="project" value="TreeGrafter"/>
</dbReference>
<dbReference type="OrthoDB" id="20507at2759"/>
<evidence type="ECO:0000313" key="2">
    <source>
        <dbReference type="EMBL" id="KAF9616572.1"/>
    </source>
</evidence>
<evidence type="ECO:0000256" key="1">
    <source>
        <dbReference type="SAM" id="MobiDB-lite"/>
    </source>
</evidence>
<sequence length="186" mass="21035">MQSPYFLDTFSNDTPERVKPFKADPTKQERFEQFLKDEYQGGFRSTESGGNSKMSESARARERLDFELAEMSASASHDLQFTSGGLEVAFAEDSWLIFHLVAALIVGKDKNVKELGLLFMLRSSLWLQFKPHHIAAGAAYFAAKILNFDLATHHGMWQEFRITPSICQGICMQVDAHENVIKARVL</sequence>
<dbReference type="InterPro" id="IPR036915">
    <property type="entry name" value="Cyclin-like_sf"/>
</dbReference>
<dbReference type="Proteomes" id="UP000631114">
    <property type="component" value="Unassembled WGS sequence"/>
</dbReference>
<evidence type="ECO:0000313" key="3">
    <source>
        <dbReference type="Proteomes" id="UP000631114"/>
    </source>
</evidence>
<accession>A0A835IHK4</accession>
<dbReference type="PANTHER" id="PTHR13384:SF19">
    <property type="entry name" value="G PATCH DOMAIN-CONTAINING PROTEIN 1"/>
    <property type="match status" value="1"/>
</dbReference>
<dbReference type="SUPFAM" id="SSF47954">
    <property type="entry name" value="Cyclin-like"/>
    <property type="match status" value="1"/>
</dbReference>
<dbReference type="Pfam" id="PF26093">
    <property type="entry name" value="HTH_TGH"/>
    <property type="match status" value="1"/>
</dbReference>
<dbReference type="PANTHER" id="PTHR13384">
    <property type="entry name" value="G PATCH DOMAIN-CONTAINING PROTEIN 1"/>
    <property type="match status" value="1"/>
</dbReference>
<name>A0A835IHK4_9MAGN</name>
<dbReference type="Gene3D" id="1.10.472.10">
    <property type="entry name" value="Cyclin-like"/>
    <property type="match status" value="1"/>
</dbReference>
<organism evidence="2 3">
    <name type="scientific">Coptis chinensis</name>
    <dbReference type="NCBI Taxonomy" id="261450"/>
    <lineage>
        <taxon>Eukaryota</taxon>
        <taxon>Viridiplantae</taxon>
        <taxon>Streptophyta</taxon>
        <taxon>Embryophyta</taxon>
        <taxon>Tracheophyta</taxon>
        <taxon>Spermatophyta</taxon>
        <taxon>Magnoliopsida</taxon>
        <taxon>Ranunculales</taxon>
        <taxon>Ranunculaceae</taxon>
        <taxon>Coptidoideae</taxon>
        <taxon>Coptis</taxon>
    </lineage>
</organism>
<protein>
    <submittedName>
        <fullName evidence="2">Uncharacterized protein</fullName>
    </submittedName>
</protein>
<dbReference type="GO" id="GO:0005634">
    <property type="term" value="C:nucleus"/>
    <property type="evidence" value="ECO:0007669"/>
    <property type="project" value="TreeGrafter"/>
</dbReference>
<reference evidence="2 3" key="1">
    <citation type="submission" date="2020-10" db="EMBL/GenBank/DDBJ databases">
        <title>The Coptis chinensis genome and diversification of protoberbering-type alkaloids.</title>
        <authorList>
            <person name="Wang B."/>
            <person name="Shu S."/>
            <person name="Song C."/>
            <person name="Liu Y."/>
        </authorList>
    </citation>
    <scope>NUCLEOTIDE SEQUENCE [LARGE SCALE GENOMIC DNA]</scope>
    <source>
        <strain evidence="2">HL-2020</strain>
        <tissue evidence="2">Leaf</tissue>
    </source>
</reference>
<feature type="region of interest" description="Disordered" evidence="1">
    <location>
        <begin position="1"/>
        <end position="25"/>
    </location>
</feature>
<feature type="compositionally biased region" description="Polar residues" evidence="1">
    <location>
        <begin position="1"/>
        <end position="13"/>
    </location>
</feature>
<dbReference type="AlphaFoldDB" id="A0A835IHK4"/>
<comment type="caution">
    <text evidence="2">The sequence shown here is derived from an EMBL/GenBank/DDBJ whole genome shotgun (WGS) entry which is preliminary data.</text>
</comment>